<dbReference type="EMBL" id="LXQA010010426">
    <property type="protein sequence ID" value="MCH86509.1"/>
    <property type="molecule type" value="Genomic_DNA"/>
</dbReference>
<protein>
    <submittedName>
        <fullName evidence="2">Uncharacterized protein</fullName>
    </submittedName>
</protein>
<reference evidence="2 3" key="1">
    <citation type="journal article" date="2018" name="Front. Plant Sci.">
        <title>Red Clover (Trifolium pratense) and Zigzag Clover (T. medium) - A Picture of Genomic Similarities and Differences.</title>
        <authorList>
            <person name="Dluhosova J."/>
            <person name="Istvanek J."/>
            <person name="Nedelnik J."/>
            <person name="Repkova J."/>
        </authorList>
    </citation>
    <scope>NUCLEOTIDE SEQUENCE [LARGE SCALE GENOMIC DNA]</scope>
    <source>
        <strain evidence="3">cv. 10/8</strain>
        <tissue evidence="2">Leaf</tissue>
    </source>
</reference>
<accession>A0A392MHI8</accession>
<name>A0A392MHI8_9FABA</name>
<feature type="region of interest" description="Disordered" evidence="1">
    <location>
        <begin position="1"/>
        <end position="22"/>
    </location>
</feature>
<evidence type="ECO:0000313" key="3">
    <source>
        <dbReference type="Proteomes" id="UP000265520"/>
    </source>
</evidence>
<dbReference type="Proteomes" id="UP000265520">
    <property type="component" value="Unassembled WGS sequence"/>
</dbReference>
<gene>
    <name evidence="2" type="ORF">A2U01_0007367</name>
</gene>
<sequence>MPEDETPTGAAPSPIPRPGPVSGLKAALIPFIPSTAQSMGLAFLPKGSYPEPVEMTDLR</sequence>
<evidence type="ECO:0000313" key="2">
    <source>
        <dbReference type="EMBL" id="MCH86509.1"/>
    </source>
</evidence>
<dbReference type="AlphaFoldDB" id="A0A392MHI8"/>
<comment type="caution">
    <text evidence="2">The sequence shown here is derived from an EMBL/GenBank/DDBJ whole genome shotgun (WGS) entry which is preliminary data.</text>
</comment>
<organism evidence="2 3">
    <name type="scientific">Trifolium medium</name>
    <dbReference type="NCBI Taxonomy" id="97028"/>
    <lineage>
        <taxon>Eukaryota</taxon>
        <taxon>Viridiplantae</taxon>
        <taxon>Streptophyta</taxon>
        <taxon>Embryophyta</taxon>
        <taxon>Tracheophyta</taxon>
        <taxon>Spermatophyta</taxon>
        <taxon>Magnoliopsida</taxon>
        <taxon>eudicotyledons</taxon>
        <taxon>Gunneridae</taxon>
        <taxon>Pentapetalae</taxon>
        <taxon>rosids</taxon>
        <taxon>fabids</taxon>
        <taxon>Fabales</taxon>
        <taxon>Fabaceae</taxon>
        <taxon>Papilionoideae</taxon>
        <taxon>50 kb inversion clade</taxon>
        <taxon>NPAAA clade</taxon>
        <taxon>Hologalegina</taxon>
        <taxon>IRL clade</taxon>
        <taxon>Trifolieae</taxon>
        <taxon>Trifolium</taxon>
    </lineage>
</organism>
<keyword evidence="3" id="KW-1185">Reference proteome</keyword>
<evidence type="ECO:0000256" key="1">
    <source>
        <dbReference type="SAM" id="MobiDB-lite"/>
    </source>
</evidence>
<proteinExistence type="predicted"/>